<dbReference type="InterPro" id="IPR036259">
    <property type="entry name" value="MFS_trans_sf"/>
</dbReference>
<comment type="caution">
    <text evidence="6">The sequence shown here is derived from an EMBL/GenBank/DDBJ whole genome shotgun (WGS) entry which is preliminary data.</text>
</comment>
<feature type="transmembrane region" description="Helical" evidence="4">
    <location>
        <begin position="375"/>
        <end position="395"/>
    </location>
</feature>
<evidence type="ECO:0000313" key="7">
    <source>
        <dbReference type="Proteomes" id="UP000468901"/>
    </source>
</evidence>
<dbReference type="GO" id="GO:0022857">
    <property type="term" value="F:transmembrane transporter activity"/>
    <property type="evidence" value="ECO:0007669"/>
    <property type="project" value="InterPro"/>
</dbReference>
<proteinExistence type="predicted"/>
<keyword evidence="1 4" id="KW-0812">Transmembrane</keyword>
<feature type="domain" description="Major facilitator superfamily (MFS) profile" evidence="5">
    <location>
        <begin position="20"/>
        <end position="400"/>
    </location>
</feature>
<accession>A0A6N6VJ96</accession>
<organism evidence="6 7">
    <name type="scientific">Parvibaculum sedimenti</name>
    <dbReference type="NCBI Taxonomy" id="2608632"/>
    <lineage>
        <taxon>Bacteria</taxon>
        <taxon>Pseudomonadati</taxon>
        <taxon>Pseudomonadota</taxon>
        <taxon>Alphaproteobacteria</taxon>
        <taxon>Hyphomicrobiales</taxon>
        <taxon>Parvibaculaceae</taxon>
        <taxon>Parvibaculum</taxon>
    </lineage>
</organism>
<evidence type="ECO:0000313" key="6">
    <source>
        <dbReference type="EMBL" id="KAB7741157.1"/>
    </source>
</evidence>
<evidence type="ECO:0000259" key="5">
    <source>
        <dbReference type="PROSITE" id="PS50850"/>
    </source>
</evidence>
<dbReference type="AlphaFoldDB" id="A0A6N6VJ96"/>
<dbReference type="InterPro" id="IPR020846">
    <property type="entry name" value="MFS_dom"/>
</dbReference>
<reference evidence="6 7" key="1">
    <citation type="submission" date="2019-09" db="EMBL/GenBank/DDBJ databases">
        <title>Parvibaculum sedimenti sp. nov., isolated from sediment.</title>
        <authorList>
            <person name="Wang Y."/>
        </authorList>
    </citation>
    <scope>NUCLEOTIDE SEQUENCE [LARGE SCALE GENOMIC DNA]</scope>
    <source>
        <strain evidence="6 7">HXT-9</strain>
    </source>
</reference>
<feature type="transmembrane region" description="Helical" evidence="4">
    <location>
        <begin position="15"/>
        <end position="31"/>
    </location>
</feature>
<keyword evidence="7" id="KW-1185">Reference proteome</keyword>
<dbReference type="EMBL" id="WESC01000004">
    <property type="protein sequence ID" value="KAB7741157.1"/>
    <property type="molecule type" value="Genomic_DNA"/>
</dbReference>
<feature type="transmembrane region" description="Helical" evidence="4">
    <location>
        <begin position="224"/>
        <end position="245"/>
    </location>
</feature>
<gene>
    <name evidence="6" type="ORF">F2P47_05260</name>
</gene>
<dbReference type="Gene3D" id="1.20.1250.20">
    <property type="entry name" value="MFS general substrate transporter like domains"/>
    <property type="match status" value="1"/>
</dbReference>
<dbReference type="Proteomes" id="UP000468901">
    <property type="component" value="Unassembled WGS sequence"/>
</dbReference>
<evidence type="ECO:0000256" key="1">
    <source>
        <dbReference type="ARBA" id="ARBA00022692"/>
    </source>
</evidence>
<protein>
    <submittedName>
        <fullName evidence="6">MFS transporter</fullName>
    </submittedName>
</protein>
<sequence>MVLMESSPSAKPRKIALPAGIWALGIVSFFMDMSSELVHSLLPVFLVSGLGASMVAVGFIEGAAEATASITKVFSGVISDWIGKRKLLTVIGYGLAALTKPLFPLATTVDAVFAARFIDRIGKGIRGAPRDALIADIVSPEQRGAAYGLRQALDTAGAVAGPLLAVLFMWLLADNIRAVFWVATLPAIVAVLILIFAVREPEHRDGKAKAPFRLADLRELDRRYWGIVAVAGVLTLARFSEGFLVLRAQNAGLSIGYVPLVMVVMSGIYTLAAYPAGLLADRLDRRSLLALGFAVLIAADIVLAEASTPLIVFAGVALWGLHMGLTQGLLSTLVADAAPAALRGSAFGIFNLICGGILLAASAIAGMLWQGYGPAATFYVGAIITTGGLAGLLAVRSRSA</sequence>
<dbReference type="PANTHER" id="PTHR23518:SF2">
    <property type="entry name" value="MAJOR FACILITATOR SUPERFAMILY TRANSPORTER"/>
    <property type="match status" value="1"/>
</dbReference>
<keyword evidence="2 4" id="KW-1133">Transmembrane helix</keyword>
<feature type="transmembrane region" description="Helical" evidence="4">
    <location>
        <begin position="257"/>
        <end position="280"/>
    </location>
</feature>
<dbReference type="Pfam" id="PF07690">
    <property type="entry name" value="MFS_1"/>
    <property type="match status" value="1"/>
</dbReference>
<dbReference type="PROSITE" id="PS50850">
    <property type="entry name" value="MFS"/>
    <property type="match status" value="1"/>
</dbReference>
<dbReference type="InterPro" id="IPR011701">
    <property type="entry name" value="MFS"/>
</dbReference>
<feature type="transmembrane region" description="Helical" evidence="4">
    <location>
        <begin position="347"/>
        <end position="369"/>
    </location>
</feature>
<evidence type="ECO:0000256" key="2">
    <source>
        <dbReference type="ARBA" id="ARBA00022989"/>
    </source>
</evidence>
<dbReference type="CDD" id="cd17370">
    <property type="entry name" value="MFS_MJ1317_like"/>
    <property type="match status" value="1"/>
</dbReference>
<dbReference type="SUPFAM" id="SSF103473">
    <property type="entry name" value="MFS general substrate transporter"/>
    <property type="match status" value="1"/>
</dbReference>
<dbReference type="PANTHER" id="PTHR23518">
    <property type="entry name" value="C-METHYLTRANSFERASE"/>
    <property type="match status" value="1"/>
</dbReference>
<keyword evidence="3 4" id="KW-0472">Membrane</keyword>
<evidence type="ECO:0000256" key="4">
    <source>
        <dbReference type="SAM" id="Phobius"/>
    </source>
</evidence>
<feature type="transmembrane region" description="Helical" evidence="4">
    <location>
        <begin position="37"/>
        <end position="60"/>
    </location>
</feature>
<feature type="transmembrane region" description="Helical" evidence="4">
    <location>
        <begin position="152"/>
        <end position="172"/>
    </location>
</feature>
<evidence type="ECO:0000256" key="3">
    <source>
        <dbReference type="ARBA" id="ARBA00023136"/>
    </source>
</evidence>
<name>A0A6N6VJ96_9HYPH</name>
<feature type="transmembrane region" description="Helical" evidence="4">
    <location>
        <begin position="178"/>
        <end position="198"/>
    </location>
</feature>
<feature type="transmembrane region" description="Helical" evidence="4">
    <location>
        <begin position="310"/>
        <end position="335"/>
    </location>
</feature>